<keyword evidence="4" id="KW-1185">Reference proteome</keyword>
<feature type="transmembrane region" description="Helical" evidence="1">
    <location>
        <begin position="352"/>
        <end position="375"/>
    </location>
</feature>
<dbReference type="GO" id="GO:0004366">
    <property type="term" value="F:glycerol-3-phosphate O-acyltransferase activity"/>
    <property type="evidence" value="ECO:0007669"/>
    <property type="project" value="TreeGrafter"/>
</dbReference>
<keyword evidence="3" id="KW-0012">Acyltransferase</keyword>
<evidence type="ECO:0000256" key="1">
    <source>
        <dbReference type="SAM" id="Phobius"/>
    </source>
</evidence>
<evidence type="ECO:0000313" key="3">
    <source>
        <dbReference type="EMBL" id="MEN7548464.1"/>
    </source>
</evidence>
<keyword evidence="1" id="KW-1133">Transmembrane helix</keyword>
<reference evidence="3 4" key="1">
    <citation type="submission" date="2024-04" db="EMBL/GenBank/DDBJ databases">
        <title>Novel genus in family Flammeovirgaceae.</title>
        <authorList>
            <person name="Nguyen T.H."/>
            <person name="Vuong T.Q."/>
            <person name="Le H."/>
            <person name="Kim S.-G."/>
        </authorList>
    </citation>
    <scope>NUCLEOTIDE SEQUENCE [LARGE SCALE GENOMIC DNA]</scope>
    <source>
        <strain evidence="3 4">JCM 23209</strain>
    </source>
</reference>
<keyword evidence="1" id="KW-0812">Transmembrane</keyword>
<feature type="domain" description="Phospholipid/glycerol acyltransferase" evidence="2">
    <location>
        <begin position="35"/>
        <end position="163"/>
    </location>
</feature>
<dbReference type="AlphaFoldDB" id="A0AAW9S7V8"/>
<dbReference type="RefSeq" id="WP_346821242.1">
    <property type="nucleotide sequence ID" value="NZ_JBDKWZ010000005.1"/>
</dbReference>
<protein>
    <submittedName>
        <fullName evidence="3">Lysophospholipid acyltransferase family protein</fullName>
        <ecNumber evidence="3">2.3.1.-</ecNumber>
    </submittedName>
</protein>
<dbReference type="PANTHER" id="PTHR31605:SF0">
    <property type="entry name" value="GLYCEROL-3-PHOSPHATE O-ACYLTRANSFERASE 1"/>
    <property type="match status" value="1"/>
</dbReference>
<dbReference type="InterPro" id="IPR002123">
    <property type="entry name" value="Plipid/glycerol_acylTrfase"/>
</dbReference>
<sequence>MIYSFLKIIVKLALKVFFRKITVNNKHLLPKEGPLLVVANHPNTFLDPLLIAVLLKQQVAFLTNASVFSNAFNKWLFSKFNMIPVYRKQDVKKGNPDNRKTFSKCYEYLAEEGTILIFPEGTSISERKLRQLKTGTARIALGAEAQYGGKLGVKIASIGLNYSQPQRFRSEVLINITQALNVQDYWESYSTDEAGTVNQLTDDIRKQLEEQMLITQNAEQDRLRKQIEKLYRQTLSHQLDANLDDKQEAFKLSQQIIDAVNFFQEYHPERFEQITRSIENYFRKLAIIQMRDEVLSGFAGSKTLFYSTLKNWLFTLLGFPVYLYGYLHNYIPYILPSLIADRITKEIEYRAPIMLATGTFTFPLFYALQTYLVYLWTSSPWFTGAYLLSLPITGFFTWNFSFFLHSMRGKWKLLGLFRKRKELMELLISQRKGIVQSLNQATSIYLQERGEKQQETEGR</sequence>
<dbReference type="EC" id="2.3.1.-" evidence="3"/>
<keyword evidence="1" id="KW-0472">Membrane</keyword>
<dbReference type="PANTHER" id="PTHR31605">
    <property type="entry name" value="GLYCEROL-3-PHOSPHATE O-ACYLTRANSFERASE 1"/>
    <property type="match status" value="1"/>
</dbReference>
<comment type="caution">
    <text evidence="3">The sequence shown here is derived from an EMBL/GenBank/DDBJ whole genome shotgun (WGS) entry which is preliminary data.</text>
</comment>
<organism evidence="3 4">
    <name type="scientific">Rapidithrix thailandica</name>
    <dbReference type="NCBI Taxonomy" id="413964"/>
    <lineage>
        <taxon>Bacteria</taxon>
        <taxon>Pseudomonadati</taxon>
        <taxon>Bacteroidota</taxon>
        <taxon>Cytophagia</taxon>
        <taxon>Cytophagales</taxon>
        <taxon>Flammeovirgaceae</taxon>
        <taxon>Rapidithrix</taxon>
    </lineage>
</organism>
<dbReference type="Pfam" id="PF01553">
    <property type="entry name" value="Acyltransferase"/>
    <property type="match status" value="1"/>
</dbReference>
<dbReference type="SMART" id="SM00563">
    <property type="entry name" value="PlsC"/>
    <property type="match status" value="1"/>
</dbReference>
<dbReference type="GO" id="GO:0008654">
    <property type="term" value="P:phospholipid biosynthetic process"/>
    <property type="evidence" value="ECO:0007669"/>
    <property type="project" value="TreeGrafter"/>
</dbReference>
<dbReference type="Proteomes" id="UP001403385">
    <property type="component" value="Unassembled WGS sequence"/>
</dbReference>
<gene>
    <name evidence="3" type="ORF">AAG747_11125</name>
</gene>
<name>A0AAW9S7V8_9BACT</name>
<dbReference type="SUPFAM" id="SSF69593">
    <property type="entry name" value="Glycerol-3-phosphate (1)-acyltransferase"/>
    <property type="match status" value="1"/>
</dbReference>
<accession>A0AAW9S7V8</accession>
<feature type="transmembrane region" description="Helical" evidence="1">
    <location>
        <begin position="312"/>
        <end position="331"/>
    </location>
</feature>
<evidence type="ECO:0000313" key="4">
    <source>
        <dbReference type="Proteomes" id="UP001403385"/>
    </source>
</evidence>
<dbReference type="InterPro" id="IPR052744">
    <property type="entry name" value="GPAT/DAPAT"/>
</dbReference>
<dbReference type="EMBL" id="JBDKWZ010000005">
    <property type="protein sequence ID" value="MEN7548464.1"/>
    <property type="molecule type" value="Genomic_DNA"/>
</dbReference>
<dbReference type="CDD" id="cd07992">
    <property type="entry name" value="LPLAT_AAK14816-like"/>
    <property type="match status" value="1"/>
</dbReference>
<keyword evidence="3" id="KW-0808">Transferase</keyword>
<dbReference type="GO" id="GO:0016287">
    <property type="term" value="F:glycerone-phosphate O-acyltransferase activity"/>
    <property type="evidence" value="ECO:0007669"/>
    <property type="project" value="TreeGrafter"/>
</dbReference>
<proteinExistence type="predicted"/>
<evidence type="ECO:0000259" key="2">
    <source>
        <dbReference type="SMART" id="SM00563"/>
    </source>
</evidence>
<feature type="transmembrane region" description="Helical" evidence="1">
    <location>
        <begin position="381"/>
        <end position="404"/>
    </location>
</feature>